<keyword evidence="5" id="KW-1185">Reference proteome</keyword>
<sequence>MQRRVGGGGDGEMEEEEEEEEAPTHLNTSTCGHFLVISTDKLCAKYTGEGLHGNDVGAIQGNRPAPCRRLLYYFEMTVKDRGFKGCTTIGFTDDHFRNSRQPGWEPNTYGYHGDDGKLYHGQGKADSFGPTFSTGDTVGAGINYGAQEIFFTKNGKLVGGTFNDVKTPLYPTIGLHSPNEKVEVNFGQRPFAYDVEAQLKKERERRRKAVENVPLSPNVNHSIVRSYLLHFGYHDTLAAFDAANGGSFPPMLFTPHEYGNGTLDNDMFALDQRKMLRRLVRDGNIDGVFAKLREWYPQQLQQQQEHCSNIIFLLHCQKFIELVKLGMLEAAVTYARTELAPFFGSSPDQDLHLQDCLALLAYERPHETPMAYLLHFGYSELVADAINAFVLSTNPSLPASGKSPQSGLEKLLQQLTACLAEKRVLNGGQGEVFSLHRILQGGKEGGW</sequence>
<dbReference type="SMART" id="SM00757">
    <property type="entry name" value="CRA"/>
    <property type="match status" value="1"/>
</dbReference>
<feature type="compositionally biased region" description="Acidic residues" evidence="1">
    <location>
        <begin position="11"/>
        <end position="21"/>
    </location>
</feature>
<dbReference type="Pfam" id="PF00622">
    <property type="entry name" value="SPRY"/>
    <property type="match status" value="1"/>
</dbReference>
<dbReference type="InterPro" id="IPR050618">
    <property type="entry name" value="Ubq-SigPath_Reg"/>
</dbReference>
<dbReference type="Proteomes" id="UP001497512">
    <property type="component" value="Chromosome 3"/>
</dbReference>
<dbReference type="InterPro" id="IPR013144">
    <property type="entry name" value="CRA_dom"/>
</dbReference>
<reference evidence="4" key="1">
    <citation type="submission" date="2024-02" db="EMBL/GenBank/DDBJ databases">
        <authorList>
            <consortium name="ELIXIR-Norway"/>
            <consortium name="Elixir Norway"/>
        </authorList>
    </citation>
    <scope>NUCLEOTIDE SEQUENCE</scope>
</reference>
<evidence type="ECO:0000313" key="5">
    <source>
        <dbReference type="Proteomes" id="UP001497512"/>
    </source>
</evidence>
<protein>
    <recommendedName>
        <fullName evidence="6">Ran-binding protein 10</fullName>
    </recommendedName>
</protein>
<dbReference type="InterPro" id="IPR044736">
    <property type="entry name" value="Gid1/RanBPM/SPLA_SPRY"/>
</dbReference>
<dbReference type="SMART" id="SM00449">
    <property type="entry name" value="SPRY"/>
    <property type="match status" value="1"/>
</dbReference>
<dbReference type="PROSITE" id="PS50188">
    <property type="entry name" value="B302_SPRY"/>
    <property type="match status" value="1"/>
</dbReference>
<dbReference type="PROSITE" id="PS50896">
    <property type="entry name" value="LISH"/>
    <property type="match status" value="1"/>
</dbReference>
<dbReference type="InterPro" id="IPR013320">
    <property type="entry name" value="ConA-like_dom_sf"/>
</dbReference>
<accession>A0ABP0UG86</accession>
<dbReference type="InterPro" id="IPR006595">
    <property type="entry name" value="CTLH_C"/>
</dbReference>
<name>A0ABP0UG86_9BRYO</name>
<proteinExistence type="predicted"/>
<feature type="compositionally biased region" description="Gly residues" evidence="1">
    <location>
        <begin position="1"/>
        <end position="10"/>
    </location>
</feature>
<evidence type="ECO:0000259" key="2">
    <source>
        <dbReference type="PROSITE" id="PS50188"/>
    </source>
</evidence>
<dbReference type="InterPro" id="IPR003877">
    <property type="entry name" value="SPRY_dom"/>
</dbReference>
<dbReference type="SMART" id="SM00668">
    <property type="entry name" value="CTLH"/>
    <property type="match status" value="1"/>
</dbReference>
<dbReference type="InterPro" id="IPR006594">
    <property type="entry name" value="LisH"/>
</dbReference>
<dbReference type="InterPro" id="IPR001870">
    <property type="entry name" value="B30.2/SPRY"/>
</dbReference>
<dbReference type="PANTHER" id="PTHR12864">
    <property type="entry name" value="RAN BINDING PROTEIN 9-RELATED"/>
    <property type="match status" value="1"/>
</dbReference>
<dbReference type="Gene3D" id="2.60.120.920">
    <property type="match status" value="1"/>
</dbReference>
<dbReference type="CDD" id="cd12885">
    <property type="entry name" value="SPRY_RanBP_like"/>
    <property type="match status" value="1"/>
</dbReference>
<feature type="domain" description="CTLH" evidence="3">
    <location>
        <begin position="269"/>
        <end position="330"/>
    </location>
</feature>
<dbReference type="SUPFAM" id="SSF49899">
    <property type="entry name" value="Concanavalin A-like lectins/glucanases"/>
    <property type="match status" value="1"/>
</dbReference>
<dbReference type="PROSITE" id="PS50897">
    <property type="entry name" value="CTLH"/>
    <property type="match status" value="1"/>
</dbReference>
<feature type="region of interest" description="Disordered" evidence="1">
    <location>
        <begin position="1"/>
        <end position="27"/>
    </location>
</feature>
<dbReference type="InterPro" id="IPR024964">
    <property type="entry name" value="CTLH/CRA"/>
</dbReference>
<dbReference type="InterPro" id="IPR043136">
    <property type="entry name" value="B30.2/SPRY_sf"/>
</dbReference>
<gene>
    <name evidence="4" type="ORF">CSSPTR1EN2_LOCUS15491</name>
</gene>
<dbReference type="Pfam" id="PF10607">
    <property type="entry name" value="CTLH"/>
    <property type="match status" value="1"/>
</dbReference>
<feature type="domain" description="B30.2/SPRY" evidence="2">
    <location>
        <begin position="4"/>
        <end position="191"/>
    </location>
</feature>
<evidence type="ECO:0000256" key="1">
    <source>
        <dbReference type="SAM" id="MobiDB-lite"/>
    </source>
</evidence>
<organism evidence="4 5">
    <name type="scientific">Sphagnum troendelagicum</name>
    <dbReference type="NCBI Taxonomy" id="128251"/>
    <lineage>
        <taxon>Eukaryota</taxon>
        <taxon>Viridiplantae</taxon>
        <taxon>Streptophyta</taxon>
        <taxon>Embryophyta</taxon>
        <taxon>Bryophyta</taxon>
        <taxon>Sphagnophytina</taxon>
        <taxon>Sphagnopsida</taxon>
        <taxon>Sphagnales</taxon>
        <taxon>Sphagnaceae</taxon>
        <taxon>Sphagnum</taxon>
    </lineage>
</organism>
<evidence type="ECO:0000313" key="4">
    <source>
        <dbReference type="EMBL" id="CAK9220507.1"/>
    </source>
</evidence>
<evidence type="ECO:0000259" key="3">
    <source>
        <dbReference type="PROSITE" id="PS50897"/>
    </source>
</evidence>
<dbReference type="EMBL" id="OZ019895">
    <property type="protein sequence ID" value="CAK9220507.1"/>
    <property type="molecule type" value="Genomic_DNA"/>
</dbReference>
<evidence type="ECO:0008006" key="6">
    <source>
        <dbReference type="Google" id="ProtNLM"/>
    </source>
</evidence>